<gene>
    <name evidence="1" type="ORF">GTPT_1019</name>
</gene>
<accession>A0A085JKT1</accession>
<evidence type="ECO:0000313" key="1">
    <source>
        <dbReference type="EMBL" id="KFD21077.1"/>
    </source>
</evidence>
<keyword evidence="2" id="KW-1185">Reference proteome</keyword>
<sequence length="41" mass="5008">MDKNKNIFFIQGIQRENDESHIAVKIKYFYLNQSVANYLWQ</sequence>
<dbReference type="AlphaFoldDB" id="A0A085JKT1"/>
<reference evidence="1 2" key="1">
    <citation type="submission" date="2014-05" db="EMBL/GenBank/DDBJ databases">
        <title>ATOL: Assembling a taxonomically balanced genome-scale reconstruction of the evolutionary history of the Enterobacteriaceae.</title>
        <authorList>
            <person name="Plunkett G.III."/>
            <person name="Neeno-Eckwall E.C."/>
            <person name="Glasner J.D."/>
            <person name="Perna N.T."/>
        </authorList>
    </citation>
    <scope>NUCLEOTIDE SEQUENCE [LARGE SCALE GENOMIC DNA]</scope>
    <source>
        <strain evidence="1 2">ATCC 33301</strain>
    </source>
</reference>
<dbReference type="Proteomes" id="UP000028602">
    <property type="component" value="Unassembled WGS sequence"/>
</dbReference>
<dbReference type="RefSeq" id="WP_256360137.1">
    <property type="nucleotide sequence ID" value="NZ_ATMJ01000049.1"/>
</dbReference>
<dbReference type="EMBL" id="JMPR01000018">
    <property type="protein sequence ID" value="KFD21077.1"/>
    <property type="molecule type" value="Genomic_DNA"/>
</dbReference>
<protein>
    <submittedName>
        <fullName evidence="1">Uncharacterized protein</fullName>
    </submittedName>
</protein>
<proteinExistence type="predicted"/>
<evidence type="ECO:0000313" key="2">
    <source>
        <dbReference type="Proteomes" id="UP000028602"/>
    </source>
</evidence>
<name>A0A085JKT1_9GAMM</name>
<comment type="caution">
    <text evidence="1">The sequence shown here is derived from an EMBL/GenBank/DDBJ whole genome shotgun (WGS) entry which is preliminary data.</text>
</comment>
<organism evidence="1 2">
    <name type="scientific">Tatumella ptyseos ATCC 33301</name>
    <dbReference type="NCBI Taxonomy" id="1005995"/>
    <lineage>
        <taxon>Bacteria</taxon>
        <taxon>Pseudomonadati</taxon>
        <taxon>Pseudomonadota</taxon>
        <taxon>Gammaproteobacteria</taxon>
        <taxon>Enterobacterales</taxon>
        <taxon>Erwiniaceae</taxon>
        <taxon>Tatumella</taxon>
    </lineage>
</organism>